<dbReference type="GO" id="GO:0006281">
    <property type="term" value="P:DNA repair"/>
    <property type="evidence" value="ECO:0007669"/>
    <property type="project" value="TreeGrafter"/>
</dbReference>
<feature type="binding site" evidence="10">
    <location>
        <begin position="285"/>
        <end position="288"/>
    </location>
    <ligand>
        <name>GMP</name>
        <dbReference type="ChEBI" id="CHEBI:58115"/>
    </ligand>
</feature>
<feature type="active site" description="GMP-histidine intermediate" evidence="9">
    <location>
        <position position="309"/>
    </location>
</feature>
<sequence>MKLNIFGQQHIESVALHQMHQAMKLPVSTAGALMPDAHAGYGLPIGGVLAVEDAVIPFAVGVDIGCRMHLSLFDITPRKLDKRSYFFTNALLESTCFGSGNQFEKASNHAIMEDPLFREVKWIGELQKKAWKQLGSSGSGNHFVEWGKVTLQHHPNHPDLPAGEFIGLLSHSGSRALGANIANYFTRLAARKRKLNQDLCSLSWLWLHEQEGAEYWAAMQLAGRYATACHEVIHEKLARELGQRPVATVSNHHNFAWKETIDGITSVVHRKGATPAGKGVAGIIPGSMTTPGFIVSGRGNSSSLQSASHGAGRKMSRSKARAAISAKELNQALQKAKVTLLGGGTDEAPHAYKDIHKVMLQQQELVEVIGTFQPVIVRMDK</sequence>
<evidence type="ECO:0000256" key="5">
    <source>
        <dbReference type="ARBA" id="ARBA00022800"/>
    </source>
</evidence>
<feature type="binding site" evidence="10">
    <location>
        <begin position="309"/>
        <end position="312"/>
    </location>
    <ligand>
        <name>GMP</name>
        <dbReference type="ChEBI" id="CHEBI:58115"/>
    </ligand>
</feature>
<dbReference type="RefSeq" id="WP_052955585.1">
    <property type="nucleotide sequence ID" value="NZ_BBWV01000001.1"/>
</dbReference>
<dbReference type="Gene3D" id="3.90.1860.10">
    <property type="entry name" value="tRNA-splicing ligase RtcB"/>
    <property type="match status" value="1"/>
</dbReference>
<dbReference type="EMBL" id="BBWV01000001">
    <property type="protein sequence ID" value="GAO42481.1"/>
    <property type="molecule type" value="Genomic_DNA"/>
</dbReference>
<reference evidence="12 13" key="1">
    <citation type="submission" date="2015-04" db="EMBL/GenBank/DDBJ databases">
        <title>Whole genome shotgun sequence of Flavihumibacter petaseus NBRC 106054.</title>
        <authorList>
            <person name="Miyazawa S."/>
            <person name="Hosoyama A."/>
            <person name="Hashimoto M."/>
            <person name="Noguchi M."/>
            <person name="Tsuchikane K."/>
            <person name="Ohji S."/>
            <person name="Yamazoe A."/>
            <person name="Ichikawa N."/>
            <person name="Kimura A."/>
            <person name="Fujita N."/>
        </authorList>
    </citation>
    <scope>NUCLEOTIDE SEQUENCE [LARGE SCALE GENOMIC DNA]</scope>
    <source>
        <strain evidence="12 13">NBRC 106054</strain>
    </source>
</reference>
<dbReference type="GO" id="GO:0006396">
    <property type="term" value="P:RNA processing"/>
    <property type="evidence" value="ECO:0007669"/>
    <property type="project" value="InterPro"/>
</dbReference>
<dbReference type="Proteomes" id="UP000033121">
    <property type="component" value="Unassembled WGS sequence"/>
</dbReference>
<evidence type="ECO:0000313" key="12">
    <source>
        <dbReference type="EMBL" id="GAO42481.1"/>
    </source>
</evidence>
<dbReference type="GO" id="GO:0170057">
    <property type="term" value="F:RNA ligase (GTP) activity"/>
    <property type="evidence" value="ECO:0007669"/>
    <property type="project" value="UniProtKB-EC"/>
</dbReference>
<evidence type="ECO:0000256" key="2">
    <source>
        <dbReference type="ARBA" id="ARBA00022598"/>
    </source>
</evidence>
<keyword evidence="3 11" id="KW-0479">Metal-binding</keyword>
<accession>A0A0E9MYJ8</accession>
<dbReference type="EC" id="6.5.1.8" evidence="1"/>
<gene>
    <name evidence="12" type="ORF">FPE01S_01_14950</name>
</gene>
<feature type="binding site" evidence="10">
    <location>
        <begin position="141"/>
        <end position="145"/>
    </location>
    <ligand>
        <name>GMP</name>
        <dbReference type="ChEBI" id="CHEBI:58115"/>
    </ligand>
</feature>
<keyword evidence="13" id="KW-1185">Reference proteome</keyword>
<feature type="binding site" evidence="10">
    <location>
        <begin position="253"/>
        <end position="254"/>
    </location>
    <ligand>
        <name>GMP</name>
        <dbReference type="ChEBI" id="CHEBI:58115"/>
    </ligand>
</feature>
<evidence type="ECO:0000256" key="6">
    <source>
        <dbReference type="ARBA" id="ARBA00023134"/>
    </source>
</evidence>
<keyword evidence="6 10" id="KW-0342">GTP-binding</keyword>
<comment type="catalytic activity">
    <reaction evidence="8">
        <text>a 3'-end 3'-phospho-ribonucleotide-RNA + a 5'-end dephospho-ribonucleoside-RNA + GTP = a ribonucleotidyl-ribonucleotide-RNA + GMP + diphosphate</text>
        <dbReference type="Rhea" id="RHEA:68076"/>
        <dbReference type="Rhea" id="RHEA-COMP:10463"/>
        <dbReference type="Rhea" id="RHEA-COMP:13936"/>
        <dbReference type="Rhea" id="RHEA-COMP:17355"/>
        <dbReference type="ChEBI" id="CHEBI:33019"/>
        <dbReference type="ChEBI" id="CHEBI:37565"/>
        <dbReference type="ChEBI" id="CHEBI:58115"/>
        <dbReference type="ChEBI" id="CHEBI:83062"/>
        <dbReference type="ChEBI" id="CHEBI:138284"/>
        <dbReference type="ChEBI" id="CHEBI:173118"/>
        <dbReference type="EC" id="6.5.1.8"/>
    </reaction>
</comment>
<keyword evidence="4 10" id="KW-0547">Nucleotide-binding</keyword>
<dbReference type="InterPro" id="IPR001233">
    <property type="entry name" value="RtcB"/>
</dbReference>
<feature type="binding site" evidence="11">
    <location>
        <position position="142"/>
    </location>
    <ligand>
        <name>Mn(2+)</name>
        <dbReference type="ChEBI" id="CHEBI:29035"/>
        <label>1</label>
    </ligand>
</feature>
<feature type="binding site" evidence="11">
    <location>
        <position position="171"/>
    </location>
    <ligand>
        <name>Mn(2+)</name>
        <dbReference type="ChEBI" id="CHEBI:29035"/>
        <label>2</label>
    </ligand>
</feature>
<organism evidence="12 13">
    <name type="scientific">Flavihumibacter petaseus NBRC 106054</name>
    <dbReference type="NCBI Taxonomy" id="1220578"/>
    <lineage>
        <taxon>Bacteria</taxon>
        <taxon>Pseudomonadati</taxon>
        <taxon>Bacteroidota</taxon>
        <taxon>Chitinophagia</taxon>
        <taxon>Chitinophagales</taxon>
        <taxon>Chitinophagaceae</taxon>
        <taxon>Flavihumibacter</taxon>
    </lineage>
</organism>
<protein>
    <recommendedName>
        <fullName evidence="1">3'-phosphate/5'-hydroxy nucleic acid ligase</fullName>
        <ecNumber evidence="1">6.5.1.8</ecNumber>
    </recommendedName>
</protein>
<feature type="binding site" evidence="11">
    <location>
        <position position="63"/>
    </location>
    <ligand>
        <name>Mn(2+)</name>
        <dbReference type="ChEBI" id="CHEBI:29035"/>
        <label>1</label>
    </ligand>
</feature>
<dbReference type="Pfam" id="PF01139">
    <property type="entry name" value="RtcB"/>
    <property type="match status" value="2"/>
</dbReference>
<evidence type="ECO:0000256" key="11">
    <source>
        <dbReference type="PIRSR" id="PIRSR601233-3"/>
    </source>
</evidence>
<dbReference type="GO" id="GO:0042245">
    <property type="term" value="P:RNA repair"/>
    <property type="evidence" value="ECO:0007669"/>
    <property type="project" value="UniProtKB-KW"/>
</dbReference>
<dbReference type="STRING" id="1220578.FPE01S_01_14950"/>
<evidence type="ECO:0000313" key="13">
    <source>
        <dbReference type="Proteomes" id="UP000033121"/>
    </source>
</evidence>
<comment type="cofactor">
    <cofactor evidence="11">
        <name>Mn(2+)</name>
        <dbReference type="ChEBI" id="CHEBI:29035"/>
    </cofactor>
    <text evidence="11">Binds 2 manganese ions per subunit.</text>
</comment>
<dbReference type="AlphaFoldDB" id="A0A0E9MYJ8"/>
<dbReference type="GO" id="GO:0030145">
    <property type="term" value="F:manganese ion binding"/>
    <property type="evidence" value="ECO:0007669"/>
    <property type="project" value="TreeGrafter"/>
</dbReference>
<evidence type="ECO:0000256" key="9">
    <source>
        <dbReference type="PIRSR" id="PIRSR601233-1"/>
    </source>
</evidence>
<dbReference type="InterPro" id="IPR052915">
    <property type="entry name" value="RtcB-like"/>
</dbReference>
<evidence type="ECO:0000256" key="1">
    <source>
        <dbReference type="ARBA" id="ARBA00012726"/>
    </source>
</evidence>
<feature type="binding site" evidence="11">
    <location>
        <position position="253"/>
    </location>
    <ligand>
        <name>Mn(2+)</name>
        <dbReference type="ChEBI" id="CHEBI:29035"/>
        <label>2</label>
    </ligand>
</feature>
<dbReference type="InterPro" id="IPR036025">
    <property type="entry name" value="RtcB-like_sf"/>
</dbReference>
<dbReference type="SUPFAM" id="SSF103365">
    <property type="entry name" value="Hypothetical protein PH1602"/>
    <property type="match status" value="1"/>
</dbReference>
<dbReference type="OrthoDB" id="9802323at2"/>
<dbReference type="GO" id="GO:0003909">
    <property type="term" value="F:DNA ligase activity"/>
    <property type="evidence" value="ECO:0007669"/>
    <property type="project" value="TreeGrafter"/>
</dbReference>
<evidence type="ECO:0000256" key="4">
    <source>
        <dbReference type="ARBA" id="ARBA00022741"/>
    </source>
</evidence>
<name>A0A0E9MYJ8_9BACT</name>
<keyword evidence="5" id="KW-0692">RNA repair</keyword>
<evidence type="ECO:0000256" key="10">
    <source>
        <dbReference type="PIRSR" id="PIRSR601233-2"/>
    </source>
</evidence>
<evidence type="ECO:0000256" key="8">
    <source>
        <dbReference type="ARBA" id="ARBA00047746"/>
    </source>
</evidence>
<keyword evidence="2" id="KW-0436">Ligase</keyword>
<dbReference type="GO" id="GO:0005525">
    <property type="term" value="F:GTP binding"/>
    <property type="evidence" value="ECO:0007669"/>
    <property type="project" value="UniProtKB-KW"/>
</dbReference>
<dbReference type="PANTHER" id="PTHR43749:SF2">
    <property type="entry name" value="RNA-SPLICING LIGASE RTCB"/>
    <property type="match status" value="1"/>
</dbReference>
<evidence type="ECO:0000256" key="3">
    <source>
        <dbReference type="ARBA" id="ARBA00022723"/>
    </source>
</evidence>
<evidence type="ECO:0000256" key="7">
    <source>
        <dbReference type="ARBA" id="ARBA00023211"/>
    </source>
</evidence>
<dbReference type="PANTHER" id="PTHR43749">
    <property type="entry name" value="RNA-SPLICING LIGASE RTCB"/>
    <property type="match status" value="1"/>
</dbReference>
<comment type="caution">
    <text evidence="12">The sequence shown here is derived from an EMBL/GenBank/DDBJ whole genome shotgun (WGS) entry which is preliminary data.</text>
</comment>
<proteinExistence type="predicted"/>
<keyword evidence="7 11" id="KW-0464">Manganese</keyword>